<gene>
    <name evidence="1" type="ORF">WMO26_03750</name>
</gene>
<organism evidence="1 2">
    <name type="scientific">Solibaculum intestinale</name>
    <dbReference type="NCBI Taxonomy" id="3133165"/>
    <lineage>
        <taxon>Bacteria</taxon>
        <taxon>Bacillati</taxon>
        <taxon>Bacillota</taxon>
        <taxon>Clostridia</taxon>
        <taxon>Eubacteriales</taxon>
        <taxon>Oscillospiraceae</taxon>
        <taxon>Solibaculum</taxon>
    </lineage>
</organism>
<keyword evidence="2" id="KW-1185">Reference proteome</keyword>
<name>A0ABV1DY47_9FIRM</name>
<evidence type="ECO:0000313" key="2">
    <source>
        <dbReference type="Proteomes" id="UP001489509"/>
    </source>
</evidence>
<dbReference type="Proteomes" id="UP001489509">
    <property type="component" value="Unassembled WGS sequence"/>
</dbReference>
<sequence length="348" mass="38012">MNAYKARRRSGSLPYSGFAAVWSRQSIFGGRGCLNTALWRWLRLHVKKGRDAIGPCPFSSGWGRSAQNAAFHFPFVGACLANCLGQVSGHPVLIVAVVKAVVGSEHLDRALTAVQNHLLVEDRKAVDGAGMGRRRSVHIDHHIEEEGHIHRVESFVERNRLDINVHGDDVGSAAAYAHSLVDNPLVAFGEVYPKIFQAVFVRAGIVNSAGINADCLFEVSAVEAIACLKPVISHNESSCLCIEAVTSISVYVSARFASLKCARFEREKTSSRRKPSPLPPLKAGQHMETFFGGIPATALFCRFPSTPRLCPGKKKVRLLPKKVTLFSFFDFGCRPAGKNAFAFEGKLR</sequence>
<comment type="caution">
    <text evidence="1">The sequence shown here is derived from an EMBL/GenBank/DDBJ whole genome shotgun (WGS) entry which is preliminary data.</text>
</comment>
<accession>A0ABV1DY47</accession>
<dbReference type="RefSeq" id="WP_349218231.1">
    <property type="nucleotide sequence ID" value="NZ_JBBMFD010000004.1"/>
</dbReference>
<protein>
    <submittedName>
        <fullName evidence="1">Uncharacterized protein</fullName>
    </submittedName>
</protein>
<proteinExistence type="predicted"/>
<dbReference type="EMBL" id="JBBMFD010000004">
    <property type="protein sequence ID" value="MEQ2439939.1"/>
    <property type="molecule type" value="Genomic_DNA"/>
</dbReference>
<reference evidence="1 2" key="1">
    <citation type="submission" date="2024-03" db="EMBL/GenBank/DDBJ databases">
        <title>Human intestinal bacterial collection.</title>
        <authorList>
            <person name="Pauvert C."/>
            <person name="Hitch T.C.A."/>
            <person name="Clavel T."/>
        </authorList>
    </citation>
    <scope>NUCLEOTIDE SEQUENCE [LARGE SCALE GENOMIC DNA]</scope>
    <source>
        <strain evidence="1 2">CLA-JM-H44</strain>
    </source>
</reference>
<evidence type="ECO:0000313" key="1">
    <source>
        <dbReference type="EMBL" id="MEQ2439939.1"/>
    </source>
</evidence>